<organism evidence="5 6">
    <name type="scientific">Noviherbaspirillum suwonense</name>
    <dbReference type="NCBI Taxonomy" id="1224511"/>
    <lineage>
        <taxon>Bacteria</taxon>
        <taxon>Pseudomonadati</taxon>
        <taxon>Pseudomonadota</taxon>
        <taxon>Betaproteobacteria</taxon>
        <taxon>Burkholderiales</taxon>
        <taxon>Oxalobacteraceae</taxon>
        <taxon>Noviherbaspirillum</taxon>
    </lineage>
</organism>
<dbReference type="Pfam" id="PF00264">
    <property type="entry name" value="Tyrosinase"/>
    <property type="match status" value="2"/>
</dbReference>
<comment type="caution">
    <text evidence="5">The sequence shown here is derived from an EMBL/GenBank/DDBJ whole genome shotgun (WGS) entry which is preliminary data.</text>
</comment>
<dbReference type="SUPFAM" id="SSF48056">
    <property type="entry name" value="Di-copper centre-containing domain"/>
    <property type="match status" value="1"/>
</dbReference>
<evidence type="ECO:0000259" key="4">
    <source>
        <dbReference type="PROSITE" id="PS00498"/>
    </source>
</evidence>
<feature type="domain" description="Tyrosinase copper-binding" evidence="4">
    <location>
        <begin position="200"/>
        <end position="211"/>
    </location>
</feature>
<feature type="domain" description="Tyrosinase copper-binding" evidence="3">
    <location>
        <begin position="84"/>
        <end position="101"/>
    </location>
</feature>
<accession>A0ABY1QNJ2</accession>
<dbReference type="InterPro" id="IPR050316">
    <property type="entry name" value="Tyrosinase/Hemocyanin"/>
</dbReference>
<evidence type="ECO:0000256" key="1">
    <source>
        <dbReference type="ARBA" id="ARBA00022723"/>
    </source>
</evidence>
<dbReference type="PROSITE" id="PS00498">
    <property type="entry name" value="TYROSINASE_2"/>
    <property type="match status" value="1"/>
</dbReference>
<dbReference type="Proteomes" id="UP001158049">
    <property type="component" value="Unassembled WGS sequence"/>
</dbReference>
<dbReference type="PROSITE" id="PS51318">
    <property type="entry name" value="TAT"/>
    <property type="match status" value="1"/>
</dbReference>
<dbReference type="PROSITE" id="PS00497">
    <property type="entry name" value="TYROSINASE_1"/>
    <property type="match status" value="1"/>
</dbReference>
<feature type="signal peptide" evidence="2">
    <location>
        <begin position="1"/>
        <end position="30"/>
    </location>
</feature>
<keyword evidence="6" id="KW-1185">Reference proteome</keyword>
<dbReference type="InterPro" id="IPR002227">
    <property type="entry name" value="Tyrosinase_Cu-bd"/>
</dbReference>
<reference evidence="5 6" key="1">
    <citation type="submission" date="2017-05" db="EMBL/GenBank/DDBJ databases">
        <authorList>
            <person name="Varghese N."/>
            <person name="Submissions S."/>
        </authorList>
    </citation>
    <scope>NUCLEOTIDE SEQUENCE [LARGE SCALE GENOMIC DNA]</scope>
    <source>
        <strain evidence="5 6">DSM 26001</strain>
    </source>
</reference>
<dbReference type="PANTHER" id="PTHR11474">
    <property type="entry name" value="TYROSINASE FAMILY MEMBER"/>
    <property type="match status" value="1"/>
</dbReference>
<evidence type="ECO:0000256" key="2">
    <source>
        <dbReference type="SAM" id="SignalP"/>
    </source>
</evidence>
<proteinExistence type="predicted"/>
<feature type="chain" id="PRO_5045266812" evidence="2">
    <location>
        <begin position="31"/>
        <end position="507"/>
    </location>
</feature>
<evidence type="ECO:0000259" key="3">
    <source>
        <dbReference type="PROSITE" id="PS00497"/>
    </source>
</evidence>
<name>A0ABY1QNJ2_9BURK</name>
<dbReference type="InterPro" id="IPR008922">
    <property type="entry name" value="Di-copper_centre_dom_sf"/>
</dbReference>
<protein>
    <submittedName>
        <fullName evidence="5">Tyrosinase</fullName>
    </submittedName>
</protein>
<dbReference type="RefSeq" id="WP_283444683.1">
    <property type="nucleotide sequence ID" value="NZ_FXUL01000023.1"/>
</dbReference>
<keyword evidence="2" id="KW-0732">Signal</keyword>
<sequence length="507" mass="55525">MTRQGYSRRDFIKGASALMAPSLFSRPLLAQTGAVQRLEWNTFRTTRHYASLVNAIATMKENTNPGDKRSWTYWVNAHVNFCPHGVPYFLAWHRGYLYYFEQQLRAVSGNKALVLPYWDYYTTPQMPAEFTNPSPLNPLYVARVNTNVIDALTLAPFAGTVINMQRGLANAFETSFEGMPHNPVHNIIGNVMADMQSPADPIFWLHHANVDRLWSAWQQGGGGRTTPPLTNSYWNGNFTYASRLTMQRNWTFDTRSALRYSYQNETMPASLPVARNGADIDSDSDNGFRLAAFDSAAPQLAQLTPRTGSATPRLLARPALRGFSPTAAGLVGPDRLSLGGVSRIPLDEFSVSAQVAIDDASADLLQRVLTGAPRGRGTAYRSARVVLDNVSISDPGRTGGYFYYLYLNLPSTTDVASASGAYLLGSIGPFEIAGAMHRVHMNIEAGGSEPGTVRLAFPVTLQLADLLVQDPRRLTVSFVRVSGDTSPGGPVIQVGEARLELSRDAPV</sequence>
<gene>
    <name evidence="5" type="ORF">SAMN06295970_12364</name>
</gene>
<dbReference type="Gene3D" id="1.10.1280.10">
    <property type="entry name" value="Di-copper center containing domain from catechol oxidase"/>
    <property type="match status" value="2"/>
</dbReference>
<dbReference type="EMBL" id="FXUL01000023">
    <property type="protein sequence ID" value="SMP75782.1"/>
    <property type="molecule type" value="Genomic_DNA"/>
</dbReference>
<dbReference type="InterPro" id="IPR006311">
    <property type="entry name" value="TAT_signal"/>
</dbReference>
<evidence type="ECO:0000313" key="5">
    <source>
        <dbReference type="EMBL" id="SMP75782.1"/>
    </source>
</evidence>
<evidence type="ECO:0000313" key="6">
    <source>
        <dbReference type="Proteomes" id="UP001158049"/>
    </source>
</evidence>
<keyword evidence="1" id="KW-0479">Metal-binding</keyword>